<evidence type="ECO:0000313" key="5">
    <source>
        <dbReference type="Proteomes" id="UP000825179"/>
    </source>
</evidence>
<evidence type="ECO:0000313" key="3">
    <source>
        <dbReference type="EMBL" id="QZT34593.1"/>
    </source>
</evidence>
<gene>
    <name evidence="2" type="ORF">CathTA2_1498</name>
    <name evidence="3" type="ORF">HUR95_04310</name>
</gene>
<accession>F5L6P8</accession>
<organism evidence="2 4">
    <name type="scientific">Caldalkalibacillus thermarum (strain TA2.A1)</name>
    <dbReference type="NCBI Taxonomy" id="986075"/>
    <lineage>
        <taxon>Bacteria</taxon>
        <taxon>Bacillati</taxon>
        <taxon>Bacillota</taxon>
        <taxon>Bacilli</taxon>
        <taxon>Bacillales</taxon>
        <taxon>Bacillaceae</taxon>
        <taxon>Caldalkalibacillus</taxon>
    </lineage>
</organism>
<evidence type="ECO:0000313" key="2">
    <source>
        <dbReference type="EMBL" id="EGL82999.1"/>
    </source>
</evidence>
<keyword evidence="5" id="KW-1185">Reference proteome</keyword>
<dbReference type="PANTHER" id="PTHR41983">
    <property type="entry name" value="SHORT-CHAIN FATTY ACID TRANSPORTER-RELATED"/>
    <property type="match status" value="1"/>
</dbReference>
<evidence type="ECO:0000256" key="1">
    <source>
        <dbReference type="SAM" id="Phobius"/>
    </source>
</evidence>
<sequence>MFKRATIFFDRLMQRYLPDPFLLAVLLTFVVFLLGWGLTESTPINMLQYWGEGFWDLLAFAMQMSLVLSTC</sequence>
<proteinExistence type="predicted"/>
<dbReference type="EMBL" id="CP082237">
    <property type="protein sequence ID" value="QZT34593.1"/>
    <property type="molecule type" value="Genomic_DNA"/>
</dbReference>
<evidence type="ECO:0000313" key="4">
    <source>
        <dbReference type="Proteomes" id="UP000010716"/>
    </source>
</evidence>
<dbReference type="OrthoDB" id="9342495at2"/>
<reference evidence="2 4" key="1">
    <citation type="journal article" date="2011" name="J. Bacteriol.">
        <title>Draft genome sequence of the thermoalkaliphilic Caldalkalibacillus thermarum strain TA2.A1.</title>
        <authorList>
            <person name="Kalamorz F."/>
            <person name="Keis S."/>
            <person name="McMillan D.G."/>
            <person name="Olsson K."/>
            <person name="Stanton J.A."/>
            <person name="Stockwell P."/>
            <person name="Black M.A."/>
            <person name="Klingeman D.M."/>
            <person name="Land M.L."/>
            <person name="Han C.S."/>
            <person name="Martin S.L."/>
            <person name="Becher S.A."/>
            <person name="Peddie C.J."/>
            <person name="Morgan H.W."/>
            <person name="Matthies D."/>
            <person name="Preiss L."/>
            <person name="Meier T."/>
            <person name="Brown S.D."/>
            <person name="Cook G.M."/>
        </authorList>
    </citation>
    <scope>NUCLEOTIDE SEQUENCE [LARGE SCALE GENOMIC DNA]</scope>
    <source>
        <strain evidence="2 4">TA2.A1</strain>
    </source>
</reference>
<dbReference type="RefSeq" id="WP_007504471.1">
    <property type="nucleotide sequence ID" value="NZ_AFCE01000130.1"/>
</dbReference>
<dbReference type="eggNOG" id="COG2031">
    <property type="taxonomic scope" value="Bacteria"/>
</dbReference>
<feature type="transmembrane region" description="Helical" evidence="1">
    <location>
        <begin position="21"/>
        <end position="38"/>
    </location>
</feature>
<reference evidence="3" key="3">
    <citation type="submission" date="2021-08" db="EMBL/GenBank/DDBJ databases">
        <authorList>
            <person name="de Jong S."/>
            <person name="van den Broek M."/>
            <person name="Merkel A."/>
            <person name="de la Torre Cortes P."/>
            <person name="Kalamorz F."/>
            <person name="Cook G."/>
            <person name="van Loosdrecht M."/>
            <person name="McMillan D."/>
        </authorList>
    </citation>
    <scope>NUCLEOTIDE SEQUENCE</scope>
    <source>
        <strain evidence="3">TA2.A1</strain>
    </source>
</reference>
<dbReference type="GO" id="GO:0005886">
    <property type="term" value="C:plasma membrane"/>
    <property type="evidence" value="ECO:0007669"/>
    <property type="project" value="TreeGrafter"/>
</dbReference>
<dbReference type="Proteomes" id="UP000010716">
    <property type="component" value="Unassembled WGS sequence"/>
</dbReference>
<protein>
    <submittedName>
        <fullName evidence="2">Short chain fatty acid transporter</fullName>
    </submittedName>
    <submittedName>
        <fullName evidence="3">TIGR00366 family protein</fullName>
    </submittedName>
</protein>
<feature type="transmembrane region" description="Helical" evidence="1">
    <location>
        <begin position="50"/>
        <end position="68"/>
    </location>
</feature>
<dbReference type="PANTHER" id="PTHR41983:SF2">
    <property type="entry name" value="SHORT-CHAIN FATTY ACID TRANSPORTER-RELATED"/>
    <property type="match status" value="1"/>
</dbReference>
<dbReference type="Proteomes" id="UP000825179">
    <property type="component" value="Chromosome"/>
</dbReference>
<dbReference type="Pfam" id="PF02667">
    <property type="entry name" value="SCFA_trans"/>
    <property type="match status" value="1"/>
</dbReference>
<name>F5L6P8_CALTT</name>
<dbReference type="AlphaFoldDB" id="F5L6P8"/>
<reference evidence="3 5" key="2">
    <citation type="journal article" date="2020" name="Extremophiles">
        <title>Genomic analysis of Caldalkalibacillus thermarum TA2.A1 reveals aerobic alkaliphilic metabolism and evolutionary hallmarks linking alkaliphilic bacteria and plant life.</title>
        <authorList>
            <person name="de Jong S.I."/>
            <person name="van den Broek M.A."/>
            <person name="Merkel A.Y."/>
            <person name="de la Torre Cortes P."/>
            <person name="Kalamorz F."/>
            <person name="Cook G.M."/>
            <person name="van Loosdrecht M.C.M."/>
            <person name="McMillan D.G.G."/>
        </authorList>
    </citation>
    <scope>NUCLEOTIDE SEQUENCE [LARGE SCALE GENOMIC DNA]</scope>
    <source>
        <strain evidence="3 5">TA2.A1</strain>
    </source>
</reference>
<dbReference type="KEGG" id="cthu:HUR95_04310"/>
<dbReference type="EMBL" id="AFCE01000130">
    <property type="protein sequence ID" value="EGL82999.1"/>
    <property type="molecule type" value="Genomic_DNA"/>
</dbReference>
<keyword evidence="1" id="KW-0472">Membrane</keyword>
<dbReference type="InterPro" id="IPR006160">
    <property type="entry name" value="SCFA_transpt_AtoE"/>
</dbReference>
<keyword evidence="1" id="KW-0812">Transmembrane</keyword>
<keyword evidence="1" id="KW-1133">Transmembrane helix</keyword>